<protein>
    <submittedName>
        <fullName evidence="1">Uncharacterized protein</fullName>
    </submittedName>
</protein>
<sequence length="292" mass="32851">MKKCIHELLKGPASIDQLKNSSEPQIMHRYQLDSLGYVWAALLPFVRKYNEPMLAAYLRSSPDATGQRPTTSYSDSSFSSAGWQENIEMPLLEDATIRLASCFVRCVLNYGQPVKFDHGVFLEFRDERFTYSCDLGGSRAVHAVDDGGIQVFDKEKGVFRQVTLLEGKRTFQKIVSGEALITDRLLAQMVGEVLALAMQDESDARKVGVSRTEFFALHATAHYLKFFHFHVSSAYKGSYGGIDENDPSDTLLKDVLAVKSTHWLDIKQSGHRKIIADHLLALISWTRQKLAE</sequence>
<evidence type="ECO:0000313" key="1">
    <source>
        <dbReference type="EMBL" id="QPG98718.1"/>
    </source>
</evidence>
<keyword evidence="2" id="KW-1185">Reference proteome</keyword>
<dbReference type="AlphaFoldDB" id="A0A7S9PUX0"/>
<dbReference type="OrthoDB" id="4923338at2759"/>
<dbReference type="EMBL" id="CP031386">
    <property type="protein sequence ID" value="QPG98718.1"/>
    <property type="molecule type" value="Genomic_DNA"/>
</dbReference>
<gene>
    <name evidence="1" type="ORF">C2857_007896</name>
</gene>
<organism evidence="1 2">
    <name type="scientific">Epichloe festucae (strain Fl1)</name>
    <dbReference type="NCBI Taxonomy" id="877507"/>
    <lineage>
        <taxon>Eukaryota</taxon>
        <taxon>Fungi</taxon>
        <taxon>Dikarya</taxon>
        <taxon>Ascomycota</taxon>
        <taxon>Pezizomycotina</taxon>
        <taxon>Sordariomycetes</taxon>
        <taxon>Hypocreomycetidae</taxon>
        <taxon>Hypocreales</taxon>
        <taxon>Clavicipitaceae</taxon>
        <taxon>Epichloe</taxon>
    </lineage>
</organism>
<name>A0A7S9PUX0_EPIFF</name>
<reference evidence="1 2" key="1">
    <citation type="journal article" date="2018" name="PLoS Genet.">
        <title>Repeat elements organise 3D genome structure and mediate transcription in the filamentous fungus Epichloe festucae.</title>
        <authorList>
            <person name="Winter D.J."/>
            <person name="Ganley A.R.D."/>
            <person name="Young C.A."/>
            <person name="Liachko I."/>
            <person name="Schardl C.L."/>
            <person name="Dupont P.Y."/>
            <person name="Berry D."/>
            <person name="Ram A."/>
            <person name="Scott B."/>
            <person name="Cox M.P."/>
        </authorList>
    </citation>
    <scope>NUCLEOTIDE SEQUENCE [LARGE SCALE GENOMIC DNA]</scope>
    <source>
        <strain evidence="1 2">Fl1</strain>
    </source>
</reference>
<proteinExistence type="predicted"/>
<evidence type="ECO:0000313" key="2">
    <source>
        <dbReference type="Proteomes" id="UP000594364"/>
    </source>
</evidence>
<dbReference type="Proteomes" id="UP000594364">
    <property type="component" value="Chromosome 2"/>
</dbReference>
<accession>A0A7S9PUX0</accession>